<keyword evidence="4" id="KW-1185">Reference proteome</keyword>
<feature type="region of interest" description="Disordered" evidence="1">
    <location>
        <begin position="345"/>
        <end position="365"/>
    </location>
</feature>
<dbReference type="EMBL" id="JAVXUP010000481">
    <property type="protein sequence ID" value="KAK3026904.1"/>
    <property type="molecule type" value="Genomic_DNA"/>
</dbReference>
<reference evidence="3" key="1">
    <citation type="submission" date="2022-12" db="EMBL/GenBank/DDBJ databases">
        <title>Draft genome assemblies for two species of Escallonia (Escalloniales).</title>
        <authorList>
            <person name="Chanderbali A."/>
            <person name="Dervinis C."/>
            <person name="Anghel I."/>
            <person name="Soltis D."/>
            <person name="Soltis P."/>
            <person name="Zapata F."/>
        </authorList>
    </citation>
    <scope>NUCLEOTIDE SEQUENCE</scope>
    <source>
        <strain evidence="3">UCBG64.0493</strain>
        <tissue evidence="3">Leaf</tissue>
    </source>
</reference>
<proteinExistence type="predicted"/>
<name>A0AA88WHL7_9ASTE</name>
<gene>
    <name evidence="3" type="ORF">RJ639_041373</name>
</gene>
<comment type="caution">
    <text evidence="3">The sequence shown here is derived from an EMBL/GenBank/DDBJ whole genome shotgun (WGS) entry which is preliminary data.</text>
</comment>
<dbReference type="InterPro" id="IPR005162">
    <property type="entry name" value="Retrotrans_gag_dom"/>
</dbReference>
<dbReference type="PANTHER" id="PTHR33437:SF2">
    <property type="entry name" value="OS06G0361200 PROTEIN"/>
    <property type="match status" value="1"/>
</dbReference>
<dbReference type="Proteomes" id="UP001188597">
    <property type="component" value="Unassembled WGS sequence"/>
</dbReference>
<evidence type="ECO:0000313" key="4">
    <source>
        <dbReference type="Proteomes" id="UP001188597"/>
    </source>
</evidence>
<organism evidence="3 4">
    <name type="scientific">Escallonia herrerae</name>
    <dbReference type="NCBI Taxonomy" id="1293975"/>
    <lineage>
        <taxon>Eukaryota</taxon>
        <taxon>Viridiplantae</taxon>
        <taxon>Streptophyta</taxon>
        <taxon>Embryophyta</taxon>
        <taxon>Tracheophyta</taxon>
        <taxon>Spermatophyta</taxon>
        <taxon>Magnoliopsida</taxon>
        <taxon>eudicotyledons</taxon>
        <taxon>Gunneridae</taxon>
        <taxon>Pentapetalae</taxon>
        <taxon>asterids</taxon>
        <taxon>campanulids</taxon>
        <taxon>Escalloniales</taxon>
        <taxon>Escalloniaceae</taxon>
        <taxon>Escallonia</taxon>
    </lineage>
</organism>
<dbReference type="PANTHER" id="PTHR33437">
    <property type="entry name" value="OS06G0361200 PROTEIN"/>
    <property type="match status" value="1"/>
</dbReference>
<dbReference type="Pfam" id="PF03732">
    <property type="entry name" value="Retrotrans_gag"/>
    <property type="match status" value="1"/>
</dbReference>
<dbReference type="AlphaFoldDB" id="A0AA88WHL7"/>
<feature type="compositionally biased region" description="Basic and acidic residues" evidence="1">
    <location>
        <begin position="69"/>
        <end position="87"/>
    </location>
</feature>
<feature type="domain" description="Retrotransposon gag" evidence="2">
    <location>
        <begin position="182"/>
        <end position="269"/>
    </location>
</feature>
<evidence type="ECO:0000259" key="2">
    <source>
        <dbReference type="Pfam" id="PF03732"/>
    </source>
</evidence>
<evidence type="ECO:0000256" key="1">
    <source>
        <dbReference type="SAM" id="MobiDB-lite"/>
    </source>
</evidence>
<protein>
    <recommendedName>
        <fullName evidence="2">Retrotransposon gag domain-containing protein</fullName>
    </recommendedName>
</protein>
<evidence type="ECO:0000313" key="3">
    <source>
        <dbReference type="EMBL" id="KAK3026904.1"/>
    </source>
</evidence>
<feature type="region of interest" description="Disordered" evidence="1">
    <location>
        <begin position="1"/>
        <end position="87"/>
    </location>
</feature>
<accession>A0AA88WHL7</accession>
<sequence length="472" mass="53861">MAPKIDATMMTCSKVADSKVPSDVISMGMETRSQAKARAQAKGKEDAETSNAHKGKNEEVSEGETSNANKDKNKELLEGEDSNKKTEPKNAFQLMLEGSIPVDQLREFIMGTIKDKLKGPTKSSLTYAKPYTQKIDLLRMPIGYQPPKFQQFNGQGNPKQHIAHFVETCNNAGTYGDHLVKRFVRSLKGNAFVWYTDLQPHSINSWEQLEQEFLKFTPCTVSMIELTNSCQWIDEPVIDYINRWKNLSLNCKDRVSESSAIEMCIQGMQWGLQYILQGMQPKTFEDLATSAHDMELSIAAHENQGLPIQDFCKSKENQDARGKPFLTNSNSKESMVVDSRPFKLSAKNKKKEVDKGSVPQEKGKKRLSLQEMQDKEYPFLNSDVSGLFDDLISMELIDLPEMLSRRVRQNWKKGFPKWLGQIQDYIEVAERQTKASPWHEKLLLLNREEMTAVIEHPNWSCSWGFSRDCLRL</sequence>